<proteinExistence type="predicted"/>
<feature type="compositionally biased region" description="Acidic residues" evidence="1">
    <location>
        <begin position="1"/>
        <end position="25"/>
    </location>
</feature>
<evidence type="ECO:0000313" key="3">
    <source>
        <dbReference type="RefSeq" id="XP_006812191.1"/>
    </source>
</evidence>
<evidence type="ECO:0000313" key="2">
    <source>
        <dbReference type="Proteomes" id="UP000694865"/>
    </source>
</evidence>
<sequence>MDSSVDEFDDQVSLDDGDFSNDSDDEDHKDSADMNDIYLDEAGDVSVPVPGDVYAAVLREDPLTLAARGSGDGNQEQQDDDIDGLGNTKTLKVIHFGLV</sequence>
<name>A0ABM0LWQ0_SACKO</name>
<dbReference type="Proteomes" id="UP000694865">
    <property type="component" value="Unplaced"/>
</dbReference>
<keyword evidence="2" id="KW-1185">Reference proteome</keyword>
<gene>
    <name evidence="3" type="primary">LOC102805102</name>
</gene>
<dbReference type="RefSeq" id="XP_006812191.1">
    <property type="nucleotide sequence ID" value="XM_006812128.1"/>
</dbReference>
<organism evidence="2 3">
    <name type="scientific">Saccoglossus kowalevskii</name>
    <name type="common">Acorn worm</name>
    <dbReference type="NCBI Taxonomy" id="10224"/>
    <lineage>
        <taxon>Eukaryota</taxon>
        <taxon>Metazoa</taxon>
        <taxon>Hemichordata</taxon>
        <taxon>Enteropneusta</taxon>
        <taxon>Harrimaniidae</taxon>
        <taxon>Saccoglossus</taxon>
    </lineage>
</organism>
<feature type="region of interest" description="Disordered" evidence="1">
    <location>
        <begin position="1"/>
        <end position="45"/>
    </location>
</feature>
<accession>A0ABM0LWQ0</accession>
<evidence type="ECO:0000256" key="1">
    <source>
        <dbReference type="SAM" id="MobiDB-lite"/>
    </source>
</evidence>
<protein>
    <submittedName>
        <fullName evidence="3">Uncharacterized protein LOC102805102</fullName>
    </submittedName>
</protein>
<reference evidence="3" key="1">
    <citation type="submission" date="2025-08" db="UniProtKB">
        <authorList>
            <consortium name="RefSeq"/>
        </authorList>
    </citation>
    <scope>IDENTIFICATION</scope>
    <source>
        <tissue evidence="3">Testes</tissue>
    </source>
</reference>
<feature type="region of interest" description="Disordered" evidence="1">
    <location>
        <begin position="66"/>
        <end position="86"/>
    </location>
</feature>
<dbReference type="GeneID" id="102805102"/>